<keyword evidence="2" id="KW-0732">Signal</keyword>
<dbReference type="EMBL" id="BAAAUF010000021">
    <property type="protein sequence ID" value="GAA3046019.1"/>
    <property type="molecule type" value="Genomic_DNA"/>
</dbReference>
<evidence type="ECO:0000256" key="2">
    <source>
        <dbReference type="SAM" id="SignalP"/>
    </source>
</evidence>
<accession>A0ABP6LMN8</accession>
<dbReference type="Pfam" id="PF05729">
    <property type="entry name" value="NACHT"/>
    <property type="match status" value="1"/>
</dbReference>
<evidence type="ECO:0000259" key="3">
    <source>
        <dbReference type="PROSITE" id="PS50837"/>
    </source>
</evidence>
<feature type="domain" description="NACHT" evidence="3">
    <location>
        <begin position="151"/>
        <end position="284"/>
    </location>
</feature>
<feature type="compositionally biased region" description="Basic residues" evidence="1">
    <location>
        <begin position="348"/>
        <end position="357"/>
    </location>
</feature>
<feature type="signal peptide" evidence="2">
    <location>
        <begin position="1"/>
        <end position="20"/>
    </location>
</feature>
<feature type="compositionally biased region" description="Basic residues" evidence="1">
    <location>
        <begin position="378"/>
        <end position="387"/>
    </location>
</feature>
<name>A0ABP6LMN8_9ACTN</name>
<feature type="compositionally biased region" description="Gly residues" evidence="1">
    <location>
        <begin position="331"/>
        <end position="340"/>
    </location>
</feature>
<dbReference type="PROSITE" id="PS50837">
    <property type="entry name" value="NACHT"/>
    <property type="match status" value="1"/>
</dbReference>
<keyword evidence="5" id="KW-1185">Reference proteome</keyword>
<sequence>MGWMYLLLSVAALTAGLVLAQCFDLGVAQTAAAALPTLAPGYLAWAAFHADRREAEPVDVDKVLEQLAVAVRTQWDNEAAVRRINDPYPLPVGWEAVSGDLAEDWPRLTDLARAWPGGPPGDPALWSTDAAGLAGQDADIGQVFCERVPTERLVILGEPGAGKSVLMMRLLQDLIARRAAGDPVPVLFSLVSWDPHQPLKTWMADQLRRTRPGLAKAAPLSVAVTEATESGPTDLALYLLNAGRVLPLLDGFDELPPPRHAAALDRLNRALPAWQSLVLTSRTDPYRTALNRPGTSVRLNGAAAIQLLPLKAEDAADYLRRDAGGAQTPAGGQGRDGGPRSGDLGAHRAPHGRRHHCPSGGAQPPGTGREGGEARLGVRARVRGRAG</sequence>
<dbReference type="InterPro" id="IPR027417">
    <property type="entry name" value="P-loop_NTPase"/>
</dbReference>
<reference evidence="5" key="1">
    <citation type="journal article" date="2019" name="Int. J. Syst. Evol. Microbiol.">
        <title>The Global Catalogue of Microorganisms (GCM) 10K type strain sequencing project: providing services to taxonomists for standard genome sequencing and annotation.</title>
        <authorList>
            <consortium name="The Broad Institute Genomics Platform"/>
            <consortium name="The Broad Institute Genome Sequencing Center for Infectious Disease"/>
            <person name="Wu L."/>
            <person name="Ma J."/>
        </authorList>
    </citation>
    <scope>NUCLEOTIDE SEQUENCE [LARGE SCALE GENOMIC DNA]</scope>
    <source>
        <strain evidence="5">JCM 9091</strain>
    </source>
</reference>
<protein>
    <recommendedName>
        <fullName evidence="3">NACHT domain-containing protein</fullName>
    </recommendedName>
</protein>
<feature type="region of interest" description="Disordered" evidence="1">
    <location>
        <begin position="323"/>
        <end position="387"/>
    </location>
</feature>
<dbReference type="Gene3D" id="3.40.50.300">
    <property type="entry name" value="P-loop containing nucleotide triphosphate hydrolases"/>
    <property type="match status" value="1"/>
</dbReference>
<dbReference type="InterPro" id="IPR007111">
    <property type="entry name" value="NACHT_NTPase"/>
</dbReference>
<organism evidence="4 5">
    <name type="scientific">Streptomyces glomeratus</name>
    <dbReference type="NCBI Taxonomy" id="284452"/>
    <lineage>
        <taxon>Bacteria</taxon>
        <taxon>Bacillati</taxon>
        <taxon>Actinomycetota</taxon>
        <taxon>Actinomycetes</taxon>
        <taxon>Kitasatosporales</taxon>
        <taxon>Streptomycetaceae</taxon>
        <taxon>Streptomyces</taxon>
    </lineage>
</organism>
<dbReference type="Proteomes" id="UP001501532">
    <property type="component" value="Unassembled WGS sequence"/>
</dbReference>
<evidence type="ECO:0000313" key="5">
    <source>
        <dbReference type="Proteomes" id="UP001501532"/>
    </source>
</evidence>
<proteinExistence type="predicted"/>
<gene>
    <name evidence="4" type="ORF">GCM10010448_31180</name>
</gene>
<evidence type="ECO:0000256" key="1">
    <source>
        <dbReference type="SAM" id="MobiDB-lite"/>
    </source>
</evidence>
<comment type="caution">
    <text evidence="4">The sequence shown here is derived from an EMBL/GenBank/DDBJ whole genome shotgun (WGS) entry which is preliminary data.</text>
</comment>
<dbReference type="SUPFAM" id="SSF52540">
    <property type="entry name" value="P-loop containing nucleoside triphosphate hydrolases"/>
    <property type="match status" value="1"/>
</dbReference>
<evidence type="ECO:0000313" key="4">
    <source>
        <dbReference type="EMBL" id="GAA3046019.1"/>
    </source>
</evidence>
<feature type="chain" id="PRO_5046610839" description="NACHT domain-containing protein" evidence="2">
    <location>
        <begin position="21"/>
        <end position="387"/>
    </location>
</feature>